<proteinExistence type="predicted"/>
<evidence type="ECO:0000256" key="1">
    <source>
        <dbReference type="SAM" id="MobiDB-lite"/>
    </source>
</evidence>
<dbReference type="AlphaFoldDB" id="A0A4V1IPW7"/>
<name>A0A4V1IPW7_9FUNG</name>
<evidence type="ECO:0000313" key="2">
    <source>
        <dbReference type="EMBL" id="RKO84497.1"/>
    </source>
</evidence>
<dbReference type="EMBL" id="ML000033">
    <property type="protein sequence ID" value="RKO84497.1"/>
    <property type="molecule type" value="Genomic_DNA"/>
</dbReference>
<accession>A0A4V1IPW7</accession>
<gene>
    <name evidence="2" type="ORF">BDK51DRAFT_50827</name>
</gene>
<evidence type="ECO:0008006" key="4">
    <source>
        <dbReference type="Google" id="ProtNLM"/>
    </source>
</evidence>
<feature type="region of interest" description="Disordered" evidence="1">
    <location>
        <begin position="96"/>
        <end position="119"/>
    </location>
</feature>
<sequence>LVALVAHLIKTLFDNCTIDLAEYVKLIEARPSPLTPLIAVDDNTGENIITKMELRSMAKRVLDEMQNWKGMKHAKIKGAPLLRELFKLVESCDGGPSGPAAGAKRARTDTAAPPIPPLVPTPTPLVARLISTLSATPTSPALAPTSCLTRASHRKPYPLTRTTWPTLETSTRGMRSHHPRVLVDDDSFTPGDTVIVHVDETDRLRLARILFLCNDGERDRKFAHLRFFSVVDEEGAEWPVPVLQREVLLVDERMDCPVEGLVQVCCIVVGRDAAPDGDVGDFWSMCPSCAVKNQNATKTTPRRTRFTLDGTTYFPTDPTDFILHHPERISRWANLLAQLLEFVPDKLPNGDAIRSFRARAFKRRSEHSTELVRTDTVLLFDSAQIAGLCRVEQGAPLEPEDYIDRGQEPAACFWVAQDEATRAVKLTDVAPCAPRRQRDRARERRFQDGLRNMMPVQFMEVGGSGAALAAGVDAAGDALARATGEAPSTPDHGACNLLDPDAIGGIIGMISWYGEGGIFPALDVLTAPVSTIRYQMQMTFHAAGSLHNVAPVAKHVVIAAALPPDRIPAFSRPVVEFARVRRWGDGALLDDDLAGKIGRSIGQAVVAALCRGSGFDRLRGGVLEEKGKEAQLVAKARERLGAPHFPRTCSRHLLLYNISP</sequence>
<protein>
    <recommendedName>
        <fullName evidence="4">BAH domain-containing protein</fullName>
    </recommendedName>
</protein>
<organism evidence="2 3">
    <name type="scientific">Blyttiomyces helicus</name>
    <dbReference type="NCBI Taxonomy" id="388810"/>
    <lineage>
        <taxon>Eukaryota</taxon>
        <taxon>Fungi</taxon>
        <taxon>Fungi incertae sedis</taxon>
        <taxon>Chytridiomycota</taxon>
        <taxon>Chytridiomycota incertae sedis</taxon>
        <taxon>Chytridiomycetes</taxon>
        <taxon>Chytridiomycetes incertae sedis</taxon>
        <taxon>Blyttiomyces</taxon>
    </lineage>
</organism>
<dbReference type="InterPro" id="IPR043151">
    <property type="entry name" value="BAH_sf"/>
</dbReference>
<keyword evidence="3" id="KW-1185">Reference proteome</keyword>
<evidence type="ECO:0000313" key="3">
    <source>
        <dbReference type="Proteomes" id="UP000269721"/>
    </source>
</evidence>
<dbReference type="Proteomes" id="UP000269721">
    <property type="component" value="Unassembled WGS sequence"/>
</dbReference>
<dbReference type="Gene3D" id="2.30.30.490">
    <property type="match status" value="1"/>
</dbReference>
<feature type="non-terminal residue" evidence="2">
    <location>
        <position position="1"/>
    </location>
</feature>
<reference evidence="3" key="1">
    <citation type="journal article" date="2018" name="Nat. Microbiol.">
        <title>Leveraging single-cell genomics to expand the fungal tree of life.</title>
        <authorList>
            <person name="Ahrendt S.R."/>
            <person name="Quandt C.A."/>
            <person name="Ciobanu D."/>
            <person name="Clum A."/>
            <person name="Salamov A."/>
            <person name="Andreopoulos B."/>
            <person name="Cheng J.F."/>
            <person name="Woyke T."/>
            <person name="Pelin A."/>
            <person name="Henrissat B."/>
            <person name="Reynolds N.K."/>
            <person name="Benny G.L."/>
            <person name="Smith M.E."/>
            <person name="James T.Y."/>
            <person name="Grigoriev I.V."/>
        </authorList>
    </citation>
    <scope>NUCLEOTIDE SEQUENCE [LARGE SCALE GENOMIC DNA]</scope>
</reference>